<evidence type="ECO:0000313" key="1">
    <source>
        <dbReference type="EMBL" id="JAD72546.1"/>
    </source>
</evidence>
<organism evidence="1">
    <name type="scientific">Arundo donax</name>
    <name type="common">Giant reed</name>
    <name type="synonym">Donax arundinaceus</name>
    <dbReference type="NCBI Taxonomy" id="35708"/>
    <lineage>
        <taxon>Eukaryota</taxon>
        <taxon>Viridiplantae</taxon>
        <taxon>Streptophyta</taxon>
        <taxon>Embryophyta</taxon>
        <taxon>Tracheophyta</taxon>
        <taxon>Spermatophyta</taxon>
        <taxon>Magnoliopsida</taxon>
        <taxon>Liliopsida</taxon>
        <taxon>Poales</taxon>
        <taxon>Poaceae</taxon>
        <taxon>PACMAD clade</taxon>
        <taxon>Arundinoideae</taxon>
        <taxon>Arundineae</taxon>
        <taxon>Arundo</taxon>
    </lineage>
</organism>
<proteinExistence type="predicted"/>
<reference evidence="1" key="2">
    <citation type="journal article" date="2015" name="Data Brief">
        <title>Shoot transcriptome of the giant reed, Arundo donax.</title>
        <authorList>
            <person name="Barrero R.A."/>
            <person name="Guerrero F.D."/>
            <person name="Moolhuijzen P."/>
            <person name="Goolsby J.A."/>
            <person name="Tidwell J."/>
            <person name="Bellgard S.E."/>
            <person name="Bellgard M.I."/>
        </authorList>
    </citation>
    <scope>NUCLEOTIDE SEQUENCE</scope>
    <source>
        <tissue evidence="1">Shoot tissue taken approximately 20 cm above the soil surface</tissue>
    </source>
</reference>
<protein>
    <submittedName>
        <fullName evidence="1">Uncharacterized protein</fullName>
    </submittedName>
</protein>
<reference evidence="1" key="1">
    <citation type="submission" date="2014-09" db="EMBL/GenBank/DDBJ databases">
        <authorList>
            <person name="Magalhaes I.L.F."/>
            <person name="Oliveira U."/>
            <person name="Santos F.R."/>
            <person name="Vidigal T.H.D.A."/>
            <person name="Brescovit A.D."/>
            <person name="Santos A.J."/>
        </authorList>
    </citation>
    <scope>NUCLEOTIDE SEQUENCE</scope>
    <source>
        <tissue evidence="1">Shoot tissue taken approximately 20 cm above the soil surface</tissue>
    </source>
</reference>
<accession>A0A0A9CAG7</accession>
<sequence>MWLVMCSRVGAITSRWTMLHVCSRTC</sequence>
<dbReference type="AlphaFoldDB" id="A0A0A9CAG7"/>
<dbReference type="EMBL" id="GBRH01225349">
    <property type="protein sequence ID" value="JAD72546.1"/>
    <property type="molecule type" value="Transcribed_RNA"/>
</dbReference>
<name>A0A0A9CAG7_ARUDO</name>